<organism evidence="14 15">
    <name type="scientific">Escallonia herrerae</name>
    <dbReference type="NCBI Taxonomy" id="1293975"/>
    <lineage>
        <taxon>Eukaryota</taxon>
        <taxon>Viridiplantae</taxon>
        <taxon>Streptophyta</taxon>
        <taxon>Embryophyta</taxon>
        <taxon>Tracheophyta</taxon>
        <taxon>Spermatophyta</taxon>
        <taxon>Magnoliopsida</taxon>
        <taxon>eudicotyledons</taxon>
        <taxon>Gunneridae</taxon>
        <taxon>Pentapetalae</taxon>
        <taxon>asterids</taxon>
        <taxon>campanulids</taxon>
        <taxon>Escalloniales</taxon>
        <taxon>Escalloniaceae</taxon>
        <taxon>Escallonia</taxon>
    </lineage>
</organism>
<dbReference type="GO" id="GO:0009725">
    <property type="term" value="P:response to hormone"/>
    <property type="evidence" value="ECO:0007669"/>
    <property type="project" value="UniProtKB-ARBA"/>
</dbReference>
<keyword evidence="11 13" id="KW-0472">Membrane</keyword>
<comment type="subcellular location">
    <subcellularLocation>
        <location evidence="4">Cytoplasm</location>
    </subcellularLocation>
    <subcellularLocation>
        <location evidence="3">Endoplasmic reticulum</location>
    </subcellularLocation>
    <subcellularLocation>
        <location evidence="2">Membrane</location>
        <topology evidence="2">Multi-pass membrane protein</topology>
    </subcellularLocation>
    <subcellularLocation>
        <location evidence="1">Nucleus</location>
    </subcellularLocation>
</comment>
<dbReference type="GO" id="GO:0005634">
    <property type="term" value="C:nucleus"/>
    <property type="evidence" value="ECO:0007669"/>
    <property type="project" value="UniProtKB-SubCell"/>
</dbReference>
<proteinExistence type="inferred from homology"/>
<accession>A0AA88XBK8</accession>
<comment type="similarity">
    <text evidence="5">Belongs to the plant organ size related (OSR) protein family.</text>
</comment>
<evidence type="ECO:0000256" key="11">
    <source>
        <dbReference type="ARBA" id="ARBA00023136"/>
    </source>
</evidence>
<dbReference type="GO" id="GO:0016020">
    <property type="term" value="C:membrane"/>
    <property type="evidence" value="ECO:0007669"/>
    <property type="project" value="UniProtKB-SubCell"/>
</dbReference>
<dbReference type="GO" id="GO:0005783">
    <property type="term" value="C:endoplasmic reticulum"/>
    <property type="evidence" value="ECO:0007669"/>
    <property type="project" value="UniProtKB-SubCell"/>
</dbReference>
<evidence type="ECO:0000256" key="8">
    <source>
        <dbReference type="ARBA" id="ARBA00022692"/>
    </source>
</evidence>
<feature type="transmembrane region" description="Helical" evidence="13">
    <location>
        <begin position="68"/>
        <end position="88"/>
    </location>
</feature>
<dbReference type="Proteomes" id="UP001188597">
    <property type="component" value="Unassembled WGS sequence"/>
</dbReference>
<evidence type="ECO:0000256" key="6">
    <source>
        <dbReference type="ARBA" id="ARBA00022473"/>
    </source>
</evidence>
<evidence type="ECO:0000256" key="1">
    <source>
        <dbReference type="ARBA" id="ARBA00004123"/>
    </source>
</evidence>
<evidence type="ECO:0000256" key="10">
    <source>
        <dbReference type="ARBA" id="ARBA00022989"/>
    </source>
</evidence>
<keyword evidence="10 13" id="KW-1133">Transmembrane helix</keyword>
<keyword evidence="15" id="KW-1185">Reference proteome</keyword>
<sequence length="246" mass="27432">MSIDIHEAQGLIYLRSIMNMKTMTNTTAFPRKGSTGFVEGKTIEYHRSFSQGHGKRIWPASYFSLESLLLLVCLTASLLILPLILPPLPPPPSMLLLLPICILGVLMILAFMPSNVRDIAQTDEHKGNARPTDNYIAAKKMKEPKSPVPRAGNWHQKCYTAKRTPTSFTSSLENFYTESCKDMLWDVREEIGSNLNLTTGSGSCQGKTEFHVSAASFDKPLDDLHATPLGCSHQRTQKSHCITLFY</sequence>
<dbReference type="GO" id="GO:0046622">
    <property type="term" value="P:positive regulation of organ growth"/>
    <property type="evidence" value="ECO:0007669"/>
    <property type="project" value="InterPro"/>
</dbReference>
<evidence type="ECO:0000256" key="4">
    <source>
        <dbReference type="ARBA" id="ARBA00004496"/>
    </source>
</evidence>
<evidence type="ECO:0000313" key="14">
    <source>
        <dbReference type="EMBL" id="KAK3035390.1"/>
    </source>
</evidence>
<comment type="caution">
    <text evidence="14">The sequence shown here is derived from an EMBL/GenBank/DDBJ whole genome shotgun (WGS) entry which is preliminary data.</text>
</comment>
<protein>
    <submittedName>
        <fullName evidence="14">Uncharacterized protein</fullName>
    </submittedName>
</protein>
<evidence type="ECO:0000256" key="7">
    <source>
        <dbReference type="ARBA" id="ARBA00022490"/>
    </source>
</evidence>
<keyword evidence="12" id="KW-0539">Nucleus</keyword>
<keyword evidence="8 13" id="KW-0812">Transmembrane</keyword>
<dbReference type="PANTHER" id="PTHR36023">
    <property type="entry name" value="ARGOS-LIKE PROTEIN"/>
    <property type="match status" value="1"/>
</dbReference>
<evidence type="ECO:0000256" key="12">
    <source>
        <dbReference type="ARBA" id="ARBA00023242"/>
    </source>
</evidence>
<evidence type="ECO:0000256" key="2">
    <source>
        <dbReference type="ARBA" id="ARBA00004141"/>
    </source>
</evidence>
<name>A0AA88XBK8_9ASTE</name>
<dbReference type="EMBL" id="JAVXUP010000175">
    <property type="protein sequence ID" value="KAK3035390.1"/>
    <property type="molecule type" value="Genomic_DNA"/>
</dbReference>
<evidence type="ECO:0000256" key="9">
    <source>
        <dbReference type="ARBA" id="ARBA00022824"/>
    </source>
</evidence>
<keyword evidence="6" id="KW-0217">Developmental protein</keyword>
<reference evidence="14" key="1">
    <citation type="submission" date="2022-12" db="EMBL/GenBank/DDBJ databases">
        <title>Draft genome assemblies for two species of Escallonia (Escalloniales).</title>
        <authorList>
            <person name="Chanderbali A."/>
            <person name="Dervinis C."/>
            <person name="Anghel I."/>
            <person name="Soltis D."/>
            <person name="Soltis P."/>
            <person name="Zapata F."/>
        </authorList>
    </citation>
    <scope>NUCLEOTIDE SEQUENCE</scope>
    <source>
        <strain evidence="14">UCBG64.0493</strain>
        <tissue evidence="14">Leaf</tissue>
    </source>
</reference>
<dbReference type="PANTHER" id="PTHR36023:SF3">
    <property type="entry name" value="ARGOS-LIKE PROTEIN"/>
    <property type="match status" value="1"/>
</dbReference>
<dbReference type="InterPro" id="IPR037468">
    <property type="entry name" value="ARGOS/ARL/OSR1"/>
</dbReference>
<gene>
    <name evidence="14" type="ORF">RJ639_032918</name>
</gene>
<feature type="transmembrane region" description="Helical" evidence="13">
    <location>
        <begin position="94"/>
        <end position="112"/>
    </location>
</feature>
<keyword evidence="7" id="KW-0963">Cytoplasm</keyword>
<evidence type="ECO:0000256" key="5">
    <source>
        <dbReference type="ARBA" id="ARBA00006891"/>
    </source>
</evidence>
<evidence type="ECO:0000256" key="13">
    <source>
        <dbReference type="SAM" id="Phobius"/>
    </source>
</evidence>
<keyword evidence="9" id="KW-0256">Endoplasmic reticulum</keyword>
<evidence type="ECO:0000256" key="3">
    <source>
        <dbReference type="ARBA" id="ARBA00004240"/>
    </source>
</evidence>
<evidence type="ECO:0000313" key="15">
    <source>
        <dbReference type="Proteomes" id="UP001188597"/>
    </source>
</evidence>
<dbReference type="AlphaFoldDB" id="A0AA88XBK8"/>